<feature type="binding site" evidence="4">
    <location>
        <begin position="335"/>
        <end position="339"/>
    </location>
    <ligand>
        <name>3'-phosphoadenylyl sulfate</name>
        <dbReference type="ChEBI" id="CHEBI:58339"/>
    </ligand>
</feature>
<reference evidence="9" key="1">
    <citation type="submission" date="2025-08" db="UniProtKB">
        <authorList>
            <consortium name="RefSeq"/>
        </authorList>
    </citation>
    <scope>IDENTIFICATION</scope>
    <source>
        <tissue evidence="9">Gonads</tissue>
    </source>
</reference>
<dbReference type="KEGG" id="lak:106163086"/>
<dbReference type="Proteomes" id="UP000085678">
    <property type="component" value="Unplaced"/>
</dbReference>
<feature type="active site" description="For sulfotransferase activity" evidence="3">
    <location>
        <position position="127"/>
    </location>
</feature>
<keyword evidence="6" id="KW-0812">Transmembrane</keyword>
<dbReference type="InParanoid" id="A0A1S3ICR1"/>
<feature type="binding site" evidence="4">
    <location>
        <begin position="127"/>
        <end position="131"/>
    </location>
    <ligand>
        <name>3'-phosphoadenylyl sulfate</name>
        <dbReference type="ChEBI" id="CHEBI:58339"/>
    </ligand>
</feature>
<proteinExistence type="predicted"/>
<dbReference type="AlphaFoldDB" id="A0A1S3ICR1"/>
<keyword evidence="6" id="KW-0472">Membrane</keyword>
<evidence type="ECO:0000313" key="9">
    <source>
        <dbReference type="RefSeq" id="XP_013396027.1"/>
    </source>
</evidence>
<evidence type="ECO:0000256" key="1">
    <source>
        <dbReference type="ARBA" id="ARBA00022679"/>
    </source>
</evidence>
<accession>A0A1S3ICR1</accession>
<evidence type="ECO:0000256" key="2">
    <source>
        <dbReference type="ARBA" id="ARBA00023180"/>
    </source>
</evidence>
<keyword evidence="5" id="KW-1015">Disulfide bond</keyword>
<evidence type="ECO:0000256" key="4">
    <source>
        <dbReference type="PIRSR" id="PIRSR637359-2"/>
    </source>
</evidence>
<evidence type="ECO:0000259" key="7">
    <source>
        <dbReference type="Pfam" id="PF00685"/>
    </source>
</evidence>
<feature type="binding site" evidence="4">
    <location>
        <position position="210"/>
    </location>
    <ligand>
        <name>3'-phosphoadenylyl sulfate</name>
        <dbReference type="ChEBI" id="CHEBI:58339"/>
    </ligand>
</feature>
<dbReference type="STRING" id="7574.A0A1S3ICR1"/>
<gene>
    <name evidence="9" type="primary">LOC106163086</name>
</gene>
<dbReference type="GeneID" id="106163086"/>
<dbReference type="InterPro" id="IPR000863">
    <property type="entry name" value="Sulfotransferase_dom"/>
</dbReference>
<protein>
    <submittedName>
        <fullName evidence="9">LOW QUALITY PROTEIN: heparan sulfate glucosamine 3-O-sulfotransferase 1-like</fullName>
    </submittedName>
</protein>
<dbReference type="PANTHER" id="PTHR10605:SF65">
    <property type="entry name" value="GH20068P"/>
    <property type="match status" value="1"/>
</dbReference>
<dbReference type="FunFam" id="3.40.50.300:FF:002997">
    <property type="entry name" value="Sulfotransferase"/>
    <property type="match status" value="1"/>
</dbReference>
<keyword evidence="2" id="KW-0325">Glycoprotein</keyword>
<dbReference type="OrthoDB" id="16988at2759"/>
<evidence type="ECO:0000313" key="8">
    <source>
        <dbReference type="Proteomes" id="UP000085678"/>
    </source>
</evidence>
<dbReference type="GO" id="GO:0008467">
    <property type="term" value="F:[heparan sulfate]-glucosamine 3-sulfotransferase activity"/>
    <property type="evidence" value="ECO:0007669"/>
    <property type="project" value="TreeGrafter"/>
</dbReference>
<evidence type="ECO:0000256" key="3">
    <source>
        <dbReference type="PIRSR" id="PIRSR637359-1"/>
    </source>
</evidence>
<keyword evidence="8" id="KW-1185">Reference proteome</keyword>
<keyword evidence="6" id="KW-1133">Transmembrane helix</keyword>
<dbReference type="SUPFAM" id="SSF52540">
    <property type="entry name" value="P-loop containing nucleoside triphosphate hydrolases"/>
    <property type="match status" value="1"/>
</dbReference>
<dbReference type="Pfam" id="PF00685">
    <property type="entry name" value="Sulfotransfer_1"/>
    <property type="match status" value="1"/>
</dbReference>
<dbReference type="InterPro" id="IPR027417">
    <property type="entry name" value="P-loop_NTPase"/>
</dbReference>
<dbReference type="InterPro" id="IPR037359">
    <property type="entry name" value="NST/OST"/>
</dbReference>
<feature type="binding site" evidence="4">
    <location>
        <position position="218"/>
    </location>
    <ligand>
        <name>3'-phosphoadenylyl sulfate</name>
        <dbReference type="ChEBI" id="CHEBI:58339"/>
    </ligand>
</feature>
<feature type="disulfide bond" evidence="5">
    <location>
        <begin position="321"/>
        <end position="330"/>
    </location>
</feature>
<feature type="binding site" evidence="4">
    <location>
        <position position="320"/>
    </location>
    <ligand>
        <name>3'-phosphoadenylyl sulfate</name>
        <dbReference type="ChEBI" id="CHEBI:58339"/>
    </ligand>
</feature>
<dbReference type="RefSeq" id="XP_013396027.1">
    <property type="nucleotide sequence ID" value="XM_013540573.1"/>
</dbReference>
<feature type="transmembrane region" description="Helical" evidence="6">
    <location>
        <begin position="51"/>
        <end position="70"/>
    </location>
</feature>
<organism evidence="8 9">
    <name type="scientific">Lingula anatina</name>
    <name type="common">Brachiopod</name>
    <name type="synonym">Lingula unguis</name>
    <dbReference type="NCBI Taxonomy" id="7574"/>
    <lineage>
        <taxon>Eukaryota</taxon>
        <taxon>Metazoa</taxon>
        <taxon>Spiralia</taxon>
        <taxon>Lophotrochozoa</taxon>
        <taxon>Brachiopoda</taxon>
        <taxon>Linguliformea</taxon>
        <taxon>Lingulata</taxon>
        <taxon>Lingulida</taxon>
        <taxon>Linguloidea</taxon>
        <taxon>Lingulidae</taxon>
        <taxon>Lingula</taxon>
    </lineage>
</organism>
<dbReference type="Gene3D" id="3.40.50.300">
    <property type="entry name" value="P-loop containing nucleotide triphosphate hydrolases"/>
    <property type="match status" value="1"/>
</dbReference>
<keyword evidence="1" id="KW-0808">Transferase</keyword>
<evidence type="ECO:0000256" key="5">
    <source>
        <dbReference type="PIRSR" id="PIRSR637359-3"/>
    </source>
</evidence>
<dbReference type="PANTHER" id="PTHR10605">
    <property type="entry name" value="HEPARAN SULFATE SULFOTRANSFERASE"/>
    <property type="match status" value="1"/>
</dbReference>
<sequence length="372" mass="43140">MTAKMKKKKSKGQGLSGCTKVLTQSQSIQTDGNSIDSVKASSKFCSCRQRVLAIFLLIGIVCCFCIYGIYTSSGAHLKSDLSSYTEMSSNTQHETQGDYDFGVDSYPFHSRHTQRRLPQCIIIGVRKGGTRALLNFLDLHPDIQTAGREMHFFDEPDRYKLGLNWYRKRMPFSFRNQITIEKTPAYFVEEHVAGKVHEMNSSIKLLLILRDPVERMISDYLQVRTNKEEKGKSYHRFEDLVIDKETGGIRESYTPVRRSKYHVHMARWLKYFSLDQFLLISSERFAEDPVTQLQRVEAFLDIDPQFKRDMFVYNETKGFYCIRDEDEHVCLGESKGRKHPNIDPAVLAKLRAFFRPQNKKFYSLVGVNFGWP</sequence>
<feature type="domain" description="Sulfotransferase" evidence="7">
    <location>
        <begin position="118"/>
        <end position="359"/>
    </location>
</feature>
<evidence type="ECO:0000256" key="6">
    <source>
        <dbReference type="SAM" id="Phobius"/>
    </source>
</evidence>
<name>A0A1S3ICR1_LINAN</name>